<evidence type="ECO:0000313" key="8">
    <source>
        <dbReference type="EMBL" id="CRZ08915.1"/>
    </source>
</evidence>
<dbReference type="GO" id="GO:0006511">
    <property type="term" value="P:ubiquitin-dependent protein catabolic process"/>
    <property type="evidence" value="ECO:0007669"/>
    <property type="project" value="TreeGrafter"/>
</dbReference>
<evidence type="ECO:0000256" key="3">
    <source>
        <dbReference type="ARBA" id="ARBA00022679"/>
    </source>
</evidence>
<evidence type="ECO:0000256" key="2">
    <source>
        <dbReference type="ARBA" id="ARBA00012485"/>
    </source>
</evidence>
<dbReference type="GO" id="GO:0061630">
    <property type="term" value="F:ubiquitin protein ligase activity"/>
    <property type="evidence" value="ECO:0007669"/>
    <property type="project" value="UniProtKB-EC"/>
</dbReference>
<dbReference type="Gene3D" id="3.30.2410.10">
    <property type="entry name" value="Hect, E3 ligase catalytic domain"/>
    <property type="match status" value="1"/>
</dbReference>
<dbReference type="InterPro" id="IPR044611">
    <property type="entry name" value="E3A/B/C-like"/>
</dbReference>
<dbReference type="InterPro" id="IPR000569">
    <property type="entry name" value="HECT_dom"/>
</dbReference>
<dbReference type="Gene3D" id="3.90.1750.10">
    <property type="entry name" value="Hect, E3 ligase catalytic domains"/>
    <property type="match status" value="1"/>
</dbReference>
<sequence length="672" mass="76755">RIFQSRESSSQVATIQLLFMMGLDILLSTGRPRSGQVNSLLQIAIVWIIICLSHAKPPPTSSSGPNSIEDQVKDESDNAFLGNNDTEEVQHPEHIISDRQSESSVSMVTAMQEDIPESSSEVASDNRGGMTPDFSNPVYIEDSLGHSPDRPQPSFVGEMGSIRCVLSLSQLRKIYLPSFSNDEIRMFWNAATADYEDDSQIHDSAVYEFFYSLTVPLFKLILGDLHKFLDVLWKHRRHCRSISPVVNVLWVMFVSNSHRYHTIPCSDFYKDNVAVVVAQIPHFQQTMSDVTFLLNLDHKKQRITEKINAIHQKHRQNFLLFRVSDDHLVEEALTVIGNCLAKGYSLHKIIINIGLPVDLDGQPVLKDEPTITSCLNKQKQFFDRFFQKLHLHSVFQTVEESQYLYLSQETDETKLDRFHHMGVLFGLAFYHGVQLHLNFPSCFYKRLLNIDLSLPDLEILFPSRYRFAEYLLDDSRTPEELELVVTMFQDLNFGLRDGIAPGNHLGFVEAYMHFFLNEYLSCEFKTLRTGFRLGCGFALNLNNLAPQELELILNGPVLIDFSDLKPHCQYVGCSETHQTVQILWNVLETLTPSQRHQFLMFVTGNDRPPPGGLSLLKRPLTIHLQDYIDKSIFASRCEQILFLKPFTSESGLRDALVATINIIELSNEFQLC</sequence>
<dbReference type="PROSITE" id="PS50237">
    <property type="entry name" value="HECT"/>
    <property type="match status" value="1"/>
</dbReference>
<dbReference type="SUPFAM" id="SSF56204">
    <property type="entry name" value="Hect, E3 ligase catalytic domain"/>
    <property type="match status" value="1"/>
</dbReference>
<feature type="domain" description="HECT" evidence="7">
    <location>
        <begin position="392"/>
        <end position="672"/>
    </location>
</feature>
<feature type="non-terminal residue" evidence="8">
    <location>
        <position position="1"/>
    </location>
</feature>
<organism evidence="8">
    <name type="scientific">Spongospora subterranea</name>
    <dbReference type="NCBI Taxonomy" id="70186"/>
    <lineage>
        <taxon>Eukaryota</taxon>
        <taxon>Sar</taxon>
        <taxon>Rhizaria</taxon>
        <taxon>Endomyxa</taxon>
        <taxon>Phytomyxea</taxon>
        <taxon>Plasmodiophorida</taxon>
        <taxon>Plasmodiophoridae</taxon>
        <taxon>Spongospora</taxon>
    </lineage>
</organism>
<dbReference type="PANTHER" id="PTHR45700">
    <property type="entry name" value="UBIQUITIN-PROTEIN LIGASE E3C"/>
    <property type="match status" value="1"/>
</dbReference>
<dbReference type="AlphaFoldDB" id="A0A0H5R3Y9"/>
<evidence type="ECO:0000256" key="5">
    <source>
        <dbReference type="PROSITE-ProRule" id="PRU00104"/>
    </source>
</evidence>
<protein>
    <recommendedName>
        <fullName evidence="2">HECT-type E3 ubiquitin transferase</fullName>
        <ecNumber evidence="2">2.3.2.26</ecNumber>
    </recommendedName>
</protein>
<dbReference type="GO" id="GO:0000209">
    <property type="term" value="P:protein polyubiquitination"/>
    <property type="evidence" value="ECO:0007669"/>
    <property type="project" value="InterPro"/>
</dbReference>
<feature type="region of interest" description="Disordered" evidence="6">
    <location>
        <begin position="95"/>
        <end position="128"/>
    </location>
</feature>
<evidence type="ECO:0000259" key="7">
    <source>
        <dbReference type="PROSITE" id="PS50237"/>
    </source>
</evidence>
<keyword evidence="3" id="KW-0808">Transferase</keyword>
<name>A0A0H5R3Y9_9EUKA</name>
<proteinExistence type="predicted"/>
<keyword evidence="4 5" id="KW-0833">Ubl conjugation pathway</keyword>
<dbReference type="SMART" id="SM00119">
    <property type="entry name" value="HECTc"/>
    <property type="match status" value="1"/>
</dbReference>
<evidence type="ECO:0000256" key="4">
    <source>
        <dbReference type="ARBA" id="ARBA00022786"/>
    </source>
</evidence>
<accession>A0A0H5R3Y9</accession>
<evidence type="ECO:0000256" key="6">
    <source>
        <dbReference type="SAM" id="MobiDB-lite"/>
    </source>
</evidence>
<comment type="catalytic activity">
    <reaction evidence="1">
        <text>S-ubiquitinyl-[E2 ubiquitin-conjugating enzyme]-L-cysteine + [acceptor protein]-L-lysine = [E2 ubiquitin-conjugating enzyme]-L-cysteine + N(6)-ubiquitinyl-[acceptor protein]-L-lysine.</text>
        <dbReference type="EC" id="2.3.2.26"/>
    </reaction>
</comment>
<feature type="active site" description="Glycyl thioester intermediate" evidence="5">
    <location>
        <position position="637"/>
    </location>
</feature>
<dbReference type="InterPro" id="IPR035983">
    <property type="entry name" value="Hect_E3_ubiquitin_ligase"/>
</dbReference>
<dbReference type="Pfam" id="PF00632">
    <property type="entry name" value="HECT"/>
    <property type="match status" value="1"/>
</dbReference>
<evidence type="ECO:0000256" key="1">
    <source>
        <dbReference type="ARBA" id="ARBA00000885"/>
    </source>
</evidence>
<dbReference type="EC" id="2.3.2.26" evidence="2"/>
<dbReference type="EMBL" id="HACM01008473">
    <property type="protein sequence ID" value="CRZ08915.1"/>
    <property type="molecule type" value="Transcribed_RNA"/>
</dbReference>
<reference evidence="8" key="1">
    <citation type="submission" date="2015-04" db="EMBL/GenBank/DDBJ databases">
        <title>The genome sequence of the plant pathogenic Rhizarian Plasmodiophora brassicae reveals insights in its biotrophic life cycle and the origin of chitin synthesis.</title>
        <authorList>
            <person name="Schwelm A."/>
            <person name="Fogelqvist J."/>
            <person name="Knaust A."/>
            <person name="Julke S."/>
            <person name="Lilja T."/>
            <person name="Dhandapani V."/>
            <person name="Bonilla-Rosso G."/>
            <person name="Karlsson M."/>
            <person name="Shevchenko A."/>
            <person name="Choi S.R."/>
            <person name="Kim H.G."/>
            <person name="Park J.Y."/>
            <person name="Lim Y.P."/>
            <person name="Ludwig-Muller J."/>
            <person name="Dixelius C."/>
        </authorList>
    </citation>
    <scope>NUCLEOTIDE SEQUENCE</scope>
    <source>
        <tissue evidence="8">Potato root galls</tissue>
    </source>
</reference>
<dbReference type="PANTHER" id="PTHR45700:SF2">
    <property type="entry name" value="UBIQUITIN-PROTEIN LIGASE E3C"/>
    <property type="match status" value="1"/>
</dbReference>